<dbReference type="InterPro" id="IPR056882">
    <property type="entry name" value="MOM1_dom"/>
</dbReference>
<keyword evidence="3" id="KW-0677">Repeat</keyword>
<feature type="compositionally biased region" description="Basic and acidic residues" evidence="12">
    <location>
        <begin position="118"/>
        <end position="136"/>
    </location>
</feature>
<dbReference type="STRING" id="56857.A0A200R5T0"/>
<dbReference type="SUPFAM" id="SSF52540">
    <property type="entry name" value="P-loop containing nucleoside triphosphate hydrolases"/>
    <property type="match status" value="2"/>
</dbReference>
<evidence type="ECO:0000256" key="6">
    <source>
        <dbReference type="ARBA" id="ARBA00022801"/>
    </source>
</evidence>
<accession>A0A200R5T0</accession>
<keyword evidence="4" id="KW-0547">Nucleotide-binding</keyword>
<dbReference type="GO" id="GO:0140658">
    <property type="term" value="F:ATP-dependent chromatin remodeler activity"/>
    <property type="evidence" value="ECO:0007669"/>
    <property type="project" value="TreeGrafter"/>
</dbReference>
<comment type="caution">
    <text evidence="16">The sequence shown here is derived from an EMBL/GenBank/DDBJ whole genome shotgun (WGS) entry which is preliminary data.</text>
</comment>
<feature type="region of interest" description="Disordered" evidence="12">
    <location>
        <begin position="1853"/>
        <end position="1976"/>
    </location>
</feature>
<keyword evidence="7" id="KW-0862">Zinc</keyword>
<feature type="compositionally biased region" description="Basic and acidic residues" evidence="12">
    <location>
        <begin position="62"/>
        <end position="71"/>
    </location>
</feature>
<feature type="domain" description="Helicase C-terminal" evidence="15">
    <location>
        <begin position="993"/>
        <end position="1156"/>
    </location>
</feature>
<keyword evidence="5 10" id="KW-0863">Zinc-finger</keyword>
<feature type="region of interest" description="Disordered" evidence="12">
    <location>
        <begin position="2411"/>
        <end position="2442"/>
    </location>
</feature>
<dbReference type="Gene3D" id="6.10.250.1310">
    <property type="match status" value="1"/>
</dbReference>
<dbReference type="PROSITE" id="PS01359">
    <property type="entry name" value="ZF_PHD_1"/>
    <property type="match status" value="1"/>
</dbReference>
<dbReference type="EMBL" id="MVGT01000437">
    <property type="protein sequence ID" value="OVA18048.1"/>
    <property type="molecule type" value="Genomic_DNA"/>
</dbReference>
<feature type="compositionally biased region" description="Basic and acidic residues" evidence="12">
    <location>
        <begin position="166"/>
        <end position="180"/>
    </location>
</feature>
<dbReference type="CDD" id="cd18793">
    <property type="entry name" value="SF2_C_SNF"/>
    <property type="match status" value="1"/>
</dbReference>
<feature type="region of interest" description="Disordered" evidence="12">
    <location>
        <begin position="1703"/>
        <end position="1736"/>
    </location>
</feature>
<dbReference type="SMART" id="SM00487">
    <property type="entry name" value="DEXDc"/>
    <property type="match status" value="1"/>
</dbReference>
<feature type="region of interest" description="Disordered" evidence="12">
    <location>
        <begin position="2083"/>
        <end position="2126"/>
    </location>
</feature>
<evidence type="ECO:0000256" key="1">
    <source>
        <dbReference type="ARBA" id="ARBA00004123"/>
    </source>
</evidence>
<keyword evidence="17" id="KW-1185">Reference proteome</keyword>
<evidence type="ECO:0000256" key="8">
    <source>
        <dbReference type="ARBA" id="ARBA00022840"/>
    </source>
</evidence>
<feature type="region of interest" description="Disordered" evidence="12">
    <location>
        <begin position="2192"/>
        <end position="2235"/>
    </location>
</feature>
<feature type="region of interest" description="Disordered" evidence="12">
    <location>
        <begin position="2016"/>
        <end position="2036"/>
    </location>
</feature>
<feature type="compositionally biased region" description="Polar residues" evidence="12">
    <location>
        <begin position="2054"/>
        <end position="2071"/>
    </location>
</feature>
<feature type="compositionally biased region" description="Polar residues" evidence="12">
    <location>
        <begin position="1717"/>
        <end position="1727"/>
    </location>
</feature>
<evidence type="ECO:0000256" key="4">
    <source>
        <dbReference type="ARBA" id="ARBA00022741"/>
    </source>
</evidence>
<dbReference type="FunCoup" id="A0A200R5T0">
    <property type="interactions" value="889"/>
</dbReference>
<dbReference type="InterPro" id="IPR001965">
    <property type="entry name" value="Znf_PHD"/>
</dbReference>
<feature type="compositionally biased region" description="Polar residues" evidence="12">
    <location>
        <begin position="2203"/>
        <end position="2232"/>
    </location>
</feature>
<evidence type="ECO:0000259" key="13">
    <source>
        <dbReference type="PROSITE" id="PS50013"/>
    </source>
</evidence>
<dbReference type="GO" id="GO:0016887">
    <property type="term" value="F:ATP hydrolysis activity"/>
    <property type="evidence" value="ECO:0007669"/>
    <property type="project" value="TreeGrafter"/>
</dbReference>
<dbReference type="InterPro" id="IPR019786">
    <property type="entry name" value="Zinc_finger_PHD-type_CS"/>
</dbReference>
<dbReference type="PANTHER" id="PTHR45623:SF13">
    <property type="entry name" value="HELICASE PROTEIN MOM1"/>
    <property type="match status" value="1"/>
</dbReference>
<dbReference type="OrthoDB" id="885191at2759"/>
<feature type="domain" description="Chromo" evidence="13">
    <location>
        <begin position="515"/>
        <end position="581"/>
    </location>
</feature>
<evidence type="ECO:0000259" key="14">
    <source>
        <dbReference type="PROSITE" id="PS50016"/>
    </source>
</evidence>
<dbReference type="SMART" id="SM00249">
    <property type="entry name" value="PHD"/>
    <property type="match status" value="1"/>
</dbReference>
<dbReference type="InterPro" id="IPR014001">
    <property type="entry name" value="Helicase_ATP-bd"/>
</dbReference>
<sequence length="2558" mass="284511">MAKVTRSGRILKDNDGNSSKRRQVGGKGVTSGSTTTDTSVLRRSTRETSSKKQRTSSPSSTRKSERIEKHMPQTPPTKRKSERVVNQKMPSSLRRSERGLSLSGSKKSEKGSSSLETQNKKDKREKSEKQLKLNSKDRKRNAKKGLKSDWPSARRYRALFKPQRGKVKESDIGEKLEVHGDLSQGDSGNGGASGSMEVEHGGHCCESKGEEIREEVLGEGCERDIEGSSSHMRDPAERTSRHQREIELPSRKRKRCLEEAYKTKNGDNSPVSAHGDSSPQSSHHGDAVIAKEAIGDADKLQMDCSAREDLLEPELMESPSEGRSFPGGRKLERTEKVGSKRKRLGMDSNSATMEDGEEICTSTADAVSSSQSGSKNSNFIEGCAVCSKRRRVHCDTENHDVCCCSSKRNLDLSSTSSQEDEGELEARVCRGLTEECCNSDQLKDSPPDTQLGSDNNVCVICKIGGTLLCCEGEGCKKSYHLDCLDPPLKDVPPGVWHCLCCVKKKMESGVHSVSGGVESILDAKEVELSDSEGTRKQYLVKYKGLAHVHNRWIPESQLLLEAPMLVSKFKKNQGVRWKSEWAVPHRLLLKRLLMSQKQRDKYLGGHHSDFSNCYYEWFVKWSGLGYEHATWELENEPFLRSPEAMILIRDYESRREKAKIASDPTRADKVLHERRSSFFKLLELPGQCQLGFDNNHLCFVNKLRECWHKGQNAVVMEDQERVIKVILFILALQSIVCRPFLIISTSSALSAWEAEFLRLAPSVNVVVYGGSRDVRKNIRMLEFYEEGGCTMFQVLLSPPDALVEDLEVLKCLGWEAIIVDECQRSRVSKHFEDIKMLTTDFKLLLVSGPIKDSMVEYLNLLSFIDSGSDGNGIDNVKIDSNDNIDKLKERFTRFVASERKSDSSKFVEYRVPVRLSNVQLEQYCATLLSNSTLLRSCSKSDTVEALRDILISIRKCCDHPYLVDPSLQGLLTKGHSEVEYLDVGVNASGKLQVLDKTLSEIKRRGLRVLILFQSISGSGRISIGDFLDDFLRQRFGPDSYERVDSGLLTSKKQAAMNKFNDKERGRFVFLIENRACLPSIRLSSVDIVILYDSDWNPLNDLRALQRITIDSQYEQLKVFRLYSSCSLEEKVLLLAKQDMTLDSNVHNINRTTTHMLLKWGASYLFKELDEFHGSTPSSGSTISSEQSLLNVVQELLALLSQDAGSTNTNDSSIVLKVKQTGGTYSKDISLPGELEMLSSDEELPHVFWTKLLDRRSPHWRYLSAPSQRVRKKVQYFDESPKKMEVDNDDVIKKRKKGFNNTIDPKSHKPLQEEKRKEVGVNKEGASGPPAGNGSQFLPSSTAQTDSLRYRNVNDISDVPEAHMVESEERRKLRDSQKNLHIFLKPEMSKLCEILRLPEDVKELTGEFLEYIMNNHLVNKDPETILQAFQISLCWTAASLLKHKICHKETLALAKQHLNFECNVEEAESVYEALRKTLKKIFSRRAKNVMESNRGENPARTTDDAKHHLHVRDQSTVSDQQELEEGEIRESPQSRHCSDQHVSAKQQGTDFEKVNGSPNNEISKSITQVKRIHSKRIRKLSTKLMEERDKFLKKSEEFEKKANAQINKEYSYESAIIRLTHSQKSVRVEKLNLVTRDFNRKRDELKYRMEMEKKKLESMQQAAMNEEKRLKLHWLREAKSGRPVASFFMLPLAYSGFRFEDMDPSEQGGVSDVPKKATSISGTSSGEQISDRTGLLRPGEMGVTEARITVRHEPVEGTMPTEPPDFVVQSTFQSSEQQSNHDDFVLPPAVQVQLPPPTDPPSDPLPSNQSSDPDVSVLPPAEQLQLPPPTDLPSELLPSNQFFNHDISVLPPAVQLQLPPPTDPPSEPRSSSQSSNPDISVLPPAEQLQLPPPTDPPSEPLPSNQFSNHDISVLPPAVQLQLPPPTDPPSNPLPSNQSFNHDVSVLSPALQLQLPPPTDQPSDPLPSNQSSNHDSSVLPPAVQLQLPAPTDPSSEPLLSNQSSIHDVSVLSPALQLQLPPPTYQPTEPLPSNQSSNHDASVLPLAVQLQLPAPTDPSSDPLPSNQSNHFNNDDSVLLPAVQLQLPPTADPPSEHNQPDAPACTVIEHGGGNSEGQNSSEQSLVPTQPRVEDQAELVNNSAPQLDAQLEYDIQLRHTTSQQAEVPTLPPPAEDHTELLSHNAILQPDTMFQLPMSMDRSLGGSGSHVSDNRSSGVVPDSSNRPLQTAPVTSRMSQPLLHHDPLSNELARIRKEEDQVVKFHEDLKMRINSDFEKEMEEIRQKYNQLRQDADAALAQKKKVLEGNFNKVFMNRMLAEVFRFKCSDTRAAGPLGSQQVARPGFVQQQQLFQSSSQQSAQRPPPVPAAGGPTAAPAASPPPIQVVHHSAALFSSNSTVVRPHFGVVGPTTVNYQVGGGGGELRAPAPHLQPFRPSSAPMPSQQPLSNPAAASFVGPHLTSPLVSSYQTGTLSRTHQSESAGTSLSRTHQSESAGVSRNTSQIFEMMMRDFDNGVGGANSPNLLSPVATFDPSDLFEPRMPGSLWPPPAPTGHPTDVVCLSDDD</sequence>
<keyword evidence="6" id="KW-0378">Hydrolase</keyword>
<gene>
    <name evidence="16" type="ORF">BVC80_1835g458</name>
</gene>
<protein>
    <submittedName>
        <fullName evidence="16">SNF2-related</fullName>
    </submittedName>
</protein>
<feature type="region of interest" description="Disordered" evidence="12">
    <location>
        <begin position="1789"/>
        <end position="1837"/>
    </location>
</feature>
<dbReference type="SUPFAM" id="SSF57903">
    <property type="entry name" value="FYVE/PHD zinc finger"/>
    <property type="match status" value="1"/>
</dbReference>
<dbReference type="Gene3D" id="2.40.50.40">
    <property type="match status" value="2"/>
</dbReference>
<dbReference type="InterPro" id="IPR011011">
    <property type="entry name" value="Znf_FYVE_PHD"/>
</dbReference>
<dbReference type="InterPro" id="IPR023780">
    <property type="entry name" value="Chromo_domain"/>
</dbReference>
<feature type="region of interest" description="Disordered" evidence="12">
    <location>
        <begin position="2049"/>
        <end position="2071"/>
    </location>
</feature>
<dbReference type="Proteomes" id="UP000195402">
    <property type="component" value="Unassembled WGS sequence"/>
</dbReference>
<dbReference type="Gene3D" id="3.30.40.10">
    <property type="entry name" value="Zinc/RING finger domain, C3HC4 (zinc finger)"/>
    <property type="match status" value="1"/>
</dbReference>
<dbReference type="GO" id="GO:0008270">
    <property type="term" value="F:zinc ion binding"/>
    <property type="evidence" value="ECO:0007669"/>
    <property type="project" value="UniProtKB-KW"/>
</dbReference>
<feature type="compositionally biased region" description="Low complexity" evidence="12">
    <location>
        <begin position="2362"/>
        <end position="2371"/>
    </location>
</feature>
<evidence type="ECO:0000256" key="9">
    <source>
        <dbReference type="ARBA" id="ARBA00023242"/>
    </source>
</evidence>
<keyword evidence="11" id="KW-0175">Coiled coil</keyword>
<dbReference type="Pfam" id="PF00271">
    <property type="entry name" value="Helicase_C"/>
    <property type="match status" value="1"/>
</dbReference>
<dbReference type="PROSITE" id="PS50016">
    <property type="entry name" value="ZF_PHD_2"/>
    <property type="match status" value="1"/>
</dbReference>
<evidence type="ECO:0000256" key="12">
    <source>
        <dbReference type="SAM" id="MobiDB-lite"/>
    </source>
</evidence>
<feature type="coiled-coil region" evidence="11">
    <location>
        <begin position="1641"/>
        <end position="1668"/>
    </location>
</feature>
<feature type="compositionally biased region" description="Basic and acidic residues" evidence="12">
    <location>
        <begin position="218"/>
        <end position="265"/>
    </location>
</feature>
<dbReference type="InParanoid" id="A0A200R5T0"/>
<feature type="compositionally biased region" description="Polar residues" evidence="12">
    <location>
        <begin position="266"/>
        <end position="282"/>
    </location>
</feature>
<keyword evidence="2" id="KW-0479">Metal-binding</keyword>
<feature type="region of interest" description="Disordered" evidence="12">
    <location>
        <begin position="1"/>
        <end position="203"/>
    </location>
</feature>
<organism evidence="16 17">
    <name type="scientific">Macleaya cordata</name>
    <name type="common">Five-seeded plume-poppy</name>
    <name type="synonym">Bocconia cordata</name>
    <dbReference type="NCBI Taxonomy" id="56857"/>
    <lineage>
        <taxon>Eukaryota</taxon>
        <taxon>Viridiplantae</taxon>
        <taxon>Streptophyta</taxon>
        <taxon>Embryophyta</taxon>
        <taxon>Tracheophyta</taxon>
        <taxon>Spermatophyta</taxon>
        <taxon>Magnoliopsida</taxon>
        <taxon>Ranunculales</taxon>
        <taxon>Papaveraceae</taxon>
        <taxon>Papaveroideae</taxon>
        <taxon>Macleaya</taxon>
    </lineage>
</organism>
<evidence type="ECO:0000256" key="7">
    <source>
        <dbReference type="ARBA" id="ARBA00022833"/>
    </source>
</evidence>
<dbReference type="Pfam" id="PF00176">
    <property type="entry name" value="SNF2-rel_dom"/>
    <property type="match status" value="1"/>
</dbReference>
<comment type="subcellular location">
    <subcellularLocation>
        <location evidence="1">Nucleus</location>
    </subcellularLocation>
</comment>
<dbReference type="CDD" id="cd15532">
    <property type="entry name" value="PHD2_CHD_II"/>
    <property type="match status" value="1"/>
</dbReference>
<feature type="compositionally biased region" description="Pro residues" evidence="12">
    <location>
        <begin position="1793"/>
        <end position="1803"/>
    </location>
</feature>
<feature type="compositionally biased region" description="Low complexity" evidence="12">
    <location>
        <begin position="99"/>
        <end position="116"/>
    </location>
</feature>
<feature type="region of interest" description="Disordered" evidence="12">
    <location>
        <begin position="2343"/>
        <end position="2375"/>
    </location>
</feature>
<evidence type="ECO:0000256" key="3">
    <source>
        <dbReference type="ARBA" id="ARBA00022737"/>
    </source>
</evidence>
<feature type="compositionally biased region" description="Pro residues" evidence="12">
    <location>
        <begin position="1857"/>
        <end position="1866"/>
    </location>
</feature>
<dbReference type="GO" id="GO:0005634">
    <property type="term" value="C:nucleus"/>
    <property type="evidence" value="ECO:0007669"/>
    <property type="project" value="UniProtKB-SubCell"/>
</dbReference>
<feature type="compositionally biased region" description="Basic and acidic residues" evidence="12">
    <location>
        <begin position="329"/>
        <end position="338"/>
    </location>
</feature>
<dbReference type="InterPro" id="IPR000330">
    <property type="entry name" value="SNF2_N"/>
</dbReference>
<dbReference type="Pfam" id="PF00385">
    <property type="entry name" value="Chromo"/>
    <property type="match status" value="1"/>
</dbReference>
<dbReference type="InterPro" id="IPR000953">
    <property type="entry name" value="Chromo/chromo_shadow_dom"/>
</dbReference>
<feature type="compositionally biased region" description="Pro residues" evidence="12">
    <location>
        <begin position="1921"/>
        <end position="1931"/>
    </location>
</feature>
<keyword evidence="8" id="KW-0067">ATP-binding</keyword>
<evidence type="ECO:0000256" key="11">
    <source>
        <dbReference type="SAM" id="Coils"/>
    </source>
</evidence>
<evidence type="ECO:0000313" key="16">
    <source>
        <dbReference type="EMBL" id="OVA18048.1"/>
    </source>
</evidence>
<dbReference type="PANTHER" id="PTHR45623">
    <property type="entry name" value="CHROMODOMAIN-HELICASE-DNA-BINDING PROTEIN 3-RELATED-RELATED"/>
    <property type="match status" value="1"/>
</dbReference>
<dbReference type="OMA" id="CRCERRM"/>
<feature type="region of interest" description="Disordered" evidence="12">
    <location>
        <begin position="1488"/>
        <end position="1560"/>
    </location>
</feature>
<dbReference type="InterPro" id="IPR001650">
    <property type="entry name" value="Helicase_C-like"/>
</dbReference>
<feature type="region of interest" description="Disordered" evidence="12">
    <location>
        <begin position="218"/>
        <end position="286"/>
    </location>
</feature>
<feature type="compositionally biased region" description="Polar residues" evidence="12">
    <location>
        <begin position="1332"/>
        <end position="1343"/>
    </location>
</feature>
<name>A0A200R5T0_MACCD</name>
<feature type="compositionally biased region" description="Low complexity" evidence="12">
    <location>
        <begin position="2343"/>
        <end position="2355"/>
    </location>
</feature>
<dbReference type="SMART" id="SM00298">
    <property type="entry name" value="CHROMO"/>
    <property type="match status" value="2"/>
</dbReference>
<feature type="compositionally biased region" description="Low complexity" evidence="12">
    <location>
        <begin position="1867"/>
        <end position="1888"/>
    </location>
</feature>
<dbReference type="SUPFAM" id="SSF54160">
    <property type="entry name" value="Chromo domain-like"/>
    <property type="match status" value="2"/>
</dbReference>
<dbReference type="InterPro" id="IPR019787">
    <property type="entry name" value="Znf_PHD-finger"/>
</dbReference>
<evidence type="ECO:0000313" key="17">
    <source>
        <dbReference type="Proteomes" id="UP000195402"/>
    </source>
</evidence>
<feature type="region of interest" description="Disordered" evidence="12">
    <location>
        <begin position="1295"/>
        <end position="1343"/>
    </location>
</feature>
<dbReference type="InterPro" id="IPR049730">
    <property type="entry name" value="SNF2/RAD54-like_C"/>
</dbReference>
<dbReference type="Pfam" id="PF25029">
    <property type="entry name" value="MOM1"/>
    <property type="match status" value="1"/>
</dbReference>
<evidence type="ECO:0000259" key="15">
    <source>
        <dbReference type="PROSITE" id="PS51194"/>
    </source>
</evidence>
<feature type="compositionally biased region" description="Pro residues" evidence="12">
    <location>
        <begin position="1889"/>
        <end position="1899"/>
    </location>
</feature>
<dbReference type="InterPro" id="IPR013083">
    <property type="entry name" value="Znf_RING/FYVE/PHD"/>
</dbReference>
<dbReference type="InterPro" id="IPR016197">
    <property type="entry name" value="Chromo-like_dom_sf"/>
</dbReference>
<keyword evidence="9" id="KW-0539">Nucleus</keyword>
<evidence type="ECO:0000256" key="2">
    <source>
        <dbReference type="ARBA" id="ARBA00022723"/>
    </source>
</evidence>
<feature type="domain" description="Chromo" evidence="13">
    <location>
        <begin position="587"/>
        <end position="663"/>
    </location>
</feature>
<dbReference type="InterPro" id="IPR038718">
    <property type="entry name" value="SNF2-like_sf"/>
</dbReference>
<dbReference type="GO" id="GO:0000785">
    <property type="term" value="C:chromatin"/>
    <property type="evidence" value="ECO:0007669"/>
    <property type="project" value="TreeGrafter"/>
</dbReference>
<feature type="compositionally biased region" description="Low complexity" evidence="12">
    <location>
        <begin position="30"/>
        <end position="39"/>
    </location>
</feature>
<feature type="domain" description="PHD-type" evidence="14">
    <location>
        <begin position="455"/>
        <end position="504"/>
    </location>
</feature>
<evidence type="ECO:0000256" key="10">
    <source>
        <dbReference type="PROSITE-ProRule" id="PRU00146"/>
    </source>
</evidence>
<feature type="compositionally biased region" description="Basic and acidic residues" evidence="12">
    <location>
        <begin position="1304"/>
        <end position="1320"/>
    </location>
</feature>
<dbReference type="GO" id="GO:0003677">
    <property type="term" value="F:DNA binding"/>
    <property type="evidence" value="ECO:0007669"/>
    <property type="project" value="TreeGrafter"/>
</dbReference>
<feature type="compositionally biased region" description="Polar residues" evidence="12">
    <location>
        <begin position="1539"/>
        <end position="1548"/>
    </location>
</feature>
<reference evidence="16 17" key="1">
    <citation type="journal article" date="2017" name="Mol. Plant">
        <title>The Genome of Medicinal Plant Macleaya cordata Provides New Insights into Benzylisoquinoline Alkaloids Metabolism.</title>
        <authorList>
            <person name="Liu X."/>
            <person name="Liu Y."/>
            <person name="Huang P."/>
            <person name="Ma Y."/>
            <person name="Qing Z."/>
            <person name="Tang Q."/>
            <person name="Cao H."/>
            <person name="Cheng P."/>
            <person name="Zheng Y."/>
            <person name="Yuan Z."/>
            <person name="Zhou Y."/>
            <person name="Liu J."/>
            <person name="Tang Z."/>
            <person name="Zhuo Y."/>
            <person name="Zhang Y."/>
            <person name="Yu L."/>
            <person name="Huang J."/>
            <person name="Yang P."/>
            <person name="Peng Q."/>
            <person name="Zhang J."/>
            <person name="Jiang W."/>
            <person name="Zhang Z."/>
            <person name="Lin K."/>
            <person name="Ro D.K."/>
            <person name="Chen X."/>
            <person name="Xiong X."/>
            <person name="Shang Y."/>
            <person name="Huang S."/>
            <person name="Zeng J."/>
        </authorList>
    </citation>
    <scope>NUCLEOTIDE SEQUENCE [LARGE SCALE GENOMIC DNA]</scope>
    <source>
        <strain evidence="17">cv. BLH2017</strain>
        <tissue evidence="16">Root</tissue>
    </source>
</reference>
<dbReference type="PROSITE" id="PS50013">
    <property type="entry name" value="CHROMO_2"/>
    <property type="match status" value="2"/>
</dbReference>
<feature type="compositionally biased region" description="Basic and acidic residues" evidence="12">
    <location>
        <begin position="1525"/>
        <end position="1538"/>
    </location>
</feature>
<feature type="region of interest" description="Disordered" evidence="12">
    <location>
        <begin position="2528"/>
        <end position="2558"/>
    </location>
</feature>
<feature type="region of interest" description="Disordered" evidence="12">
    <location>
        <begin position="317"/>
        <end position="348"/>
    </location>
</feature>
<dbReference type="Gene3D" id="3.40.50.300">
    <property type="entry name" value="P-loop containing nucleotide triphosphate hydrolases"/>
    <property type="match status" value="1"/>
</dbReference>
<dbReference type="PROSITE" id="PS51194">
    <property type="entry name" value="HELICASE_CTER"/>
    <property type="match status" value="1"/>
</dbReference>
<dbReference type="GO" id="GO:0005524">
    <property type="term" value="F:ATP binding"/>
    <property type="evidence" value="ECO:0007669"/>
    <property type="project" value="UniProtKB-KW"/>
</dbReference>
<feature type="region of interest" description="Disordered" evidence="12">
    <location>
        <begin position="2462"/>
        <end position="2491"/>
    </location>
</feature>
<dbReference type="Gene3D" id="3.40.50.10810">
    <property type="entry name" value="Tandem AAA-ATPase domain"/>
    <property type="match status" value="1"/>
</dbReference>
<evidence type="ECO:0000256" key="5">
    <source>
        <dbReference type="ARBA" id="ARBA00022771"/>
    </source>
</evidence>
<dbReference type="GO" id="GO:0042393">
    <property type="term" value="F:histone binding"/>
    <property type="evidence" value="ECO:0007669"/>
    <property type="project" value="TreeGrafter"/>
</dbReference>
<feature type="coiled-coil region" evidence="11">
    <location>
        <begin position="2267"/>
        <end position="2294"/>
    </location>
</feature>
<dbReference type="GO" id="GO:0003682">
    <property type="term" value="F:chromatin binding"/>
    <property type="evidence" value="ECO:0007669"/>
    <property type="project" value="TreeGrafter"/>
</dbReference>
<dbReference type="InterPro" id="IPR027417">
    <property type="entry name" value="P-loop_NTPase"/>
</dbReference>
<proteinExistence type="predicted"/>